<sequence>MLSSLITGLKAPSTRSLEFLAGSDLLSSTALITNPISILGPIASAVEETSDDGRNAGGGRADDGSGPSGALDGALAEHVRAALALTGSGDPAAPAPAVDPGHPGAEAASIVTAVTAVTALTAQGGVPAVLDALPAAAAILAAAQEPAAPTGLLAPVAEAANQTVLEFHADLEEIGHRNPIVNDPIHALTALGETAGLGYLGTPGGLVTDVANLPGAAILGGEGLGAVAPVLHDLGTAATAAGTLITSVAAVPASGGGLLAPGGGLGAVASLANEAVSDLGALGSAAGLGQLGTQGTLITDAANLPGALLTGAGLGAAAPVLADLGTVAAATGSLVDGLVGHLAGPAVPGGANLLGPGGALQPAAGIANTLIDGVHAGLEQLGHEVPLLNDPLHAVVNLGTTAGPGALGETHNLVTDVVNLPGDVLAGQAGPAVSQVGADLGHVAAAAGTLVGALGGALDGAAAPGGPAGTPLGPVLAPVGDLLGGPAVPGGASLLGPGGALQPAAGIANTLIDGVHAGLEQLGHEVPLLNDPLHAVVNLGTTAGPGALGETHNLVTDIVNLPGDALAGQAGPAVSQVGADLGQVGTAAGGVVASLGGTAAGLLAPEGGSSLGGALAPVAGLLDGAGGAGDLHLLGGSAPLQPVANVVNPVVDGLAATLGQASHGVPVLGAVVPAATDVVATAGPGALGETHNLVTDAVNLPGDVLAGQAAPAVSQVAADLGHVAQAAGGIVAAAAGDAGPGPLAPVAGVVEAVAGGAQGALAGAVPGGGAHPLGDFAQGVLDGLSGSGAAGGHPLVEATAGPPTAAPLANVHVLAPEAEPVHAVQVDAVGVGASQPSLAILHVLGGDSIEIPPLSGGGADSLVGSLHDVAPAALPAQAGADAAPGLHIDLGAAALDLGGHVEAQAHDPSHHAASPTLHLLGL</sequence>
<organism evidence="2 3">
    <name type="scientific">Methylobacterium crusticola</name>
    <dbReference type="NCBI Taxonomy" id="1697972"/>
    <lineage>
        <taxon>Bacteria</taxon>
        <taxon>Pseudomonadati</taxon>
        <taxon>Pseudomonadota</taxon>
        <taxon>Alphaproteobacteria</taxon>
        <taxon>Hyphomicrobiales</taxon>
        <taxon>Methylobacteriaceae</taxon>
        <taxon>Methylobacterium</taxon>
    </lineage>
</organism>
<evidence type="ECO:0000256" key="1">
    <source>
        <dbReference type="SAM" id="MobiDB-lite"/>
    </source>
</evidence>
<proteinExistence type="predicted"/>
<dbReference type="Proteomes" id="UP001055167">
    <property type="component" value="Unassembled WGS sequence"/>
</dbReference>
<reference evidence="2" key="1">
    <citation type="journal article" date="2021" name="Front. Microbiol.">
        <title>Comprehensive Comparative Genomics and Phenotyping of Methylobacterium Species.</title>
        <authorList>
            <person name="Alessa O."/>
            <person name="Ogura Y."/>
            <person name="Fujitani Y."/>
            <person name="Takami H."/>
            <person name="Hayashi T."/>
            <person name="Sahin N."/>
            <person name="Tani A."/>
        </authorList>
    </citation>
    <scope>NUCLEOTIDE SEQUENCE</scope>
    <source>
        <strain evidence="2">KCTC 52305</strain>
    </source>
</reference>
<dbReference type="RefSeq" id="WP_238314337.1">
    <property type="nucleotide sequence ID" value="NZ_BPQH01000037.1"/>
</dbReference>
<evidence type="ECO:0008006" key="4">
    <source>
        <dbReference type="Google" id="ProtNLM"/>
    </source>
</evidence>
<dbReference type="EMBL" id="BPQH01000037">
    <property type="protein sequence ID" value="GJD53792.1"/>
    <property type="molecule type" value="Genomic_DNA"/>
</dbReference>
<reference evidence="2" key="2">
    <citation type="submission" date="2021-08" db="EMBL/GenBank/DDBJ databases">
        <authorList>
            <person name="Tani A."/>
            <person name="Ola A."/>
            <person name="Ogura Y."/>
            <person name="Katsura K."/>
            <person name="Hayashi T."/>
        </authorList>
    </citation>
    <scope>NUCLEOTIDE SEQUENCE</scope>
    <source>
        <strain evidence="2">KCTC 52305</strain>
    </source>
</reference>
<protein>
    <recommendedName>
        <fullName evidence="4">PE-PGRS family protein</fullName>
    </recommendedName>
</protein>
<accession>A0ABQ4R8R2</accession>
<feature type="region of interest" description="Disordered" evidence="1">
    <location>
        <begin position="48"/>
        <end position="72"/>
    </location>
</feature>
<keyword evidence="3" id="KW-1185">Reference proteome</keyword>
<comment type="caution">
    <text evidence="2">The sequence shown here is derived from an EMBL/GenBank/DDBJ whole genome shotgun (WGS) entry which is preliminary data.</text>
</comment>
<name>A0ABQ4R8R2_9HYPH</name>
<evidence type="ECO:0000313" key="2">
    <source>
        <dbReference type="EMBL" id="GJD53792.1"/>
    </source>
</evidence>
<evidence type="ECO:0000313" key="3">
    <source>
        <dbReference type="Proteomes" id="UP001055167"/>
    </source>
</evidence>
<gene>
    <name evidence="2" type="ORF">OPKNFCMD_6570</name>
</gene>